<gene>
    <name evidence="3" type="ORF">EUU25_12035</name>
</gene>
<evidence type="ECO:0000313" key="4">
    <source>
        <dbReference type="Proteomes" id="UP000428803"/>
    </source>
</evidence>
<dbReference type="RefSeq" id="WP_158901298.1">
    <property type="nucleotide sequence ID" value="NZ_CP035733.1"/>
</dbReference>
<evidence type="ECO:0000256" key="1">
    <source>
        <dbReference type="ARBA" id="ARBA00022747"/>
    </source>
</evidence>
<dbReference type="SUPFAM" id="SSF116734">
    <property type="entry name" value="DNA methylase specificity domain"/>
    <property type="match status" value="1"/>
</dbReference>
<dbReference type="GO" id="GO:0004519">
    <property type="term" value="F:endonuclease activity"/>
    <property type="evidence" value="ECO:0007669"/>
    <property type="project" value="UniProtKB-KW"/>
</dbReference>
<dbReference type="InterPro" id="IPR044946">
    <property type="entry name" value="Restrct_endonuc_typeI_TRD_sf"/>
</dbReference>
<dbReference type="OrthoDB" id="5465337at2"/>
<dbReference type="PANTHER" id="PTHR30408:SF12">
    <property type="entry name" value="TYPE I RESTRICTION ENZYME MJAVIII SPECIFICITY SUBUNIT"/>
    <property type="match status" value="1"/>
</dbReference>
<keyword evidence="3" id="KW-0540">Nuclease</keyword>
<dbReference type="AlphaFoldDB" id="A0A6I6L643"/>
<dbReference type="Gene3D" id="3.90.220.20">
    <property type="entry name" value="DNA methylase specificity domains"/>
    <property type="match status" value="1"/>
</dbReference>
<dbReference type="KEGG" id="slaa:EUU25_12035"/>
<reference evidence="4" key="1">
    <citation type="submission" date="2019-01" db="EMBL/GenBank/DDBJ databases">
        <title>Sphingorhabdus lacus sp.nov., isolated from an oligotrophic freshwater lake.</title>
        <authorList>
            <person name="Park M."/>
        </authorList>
    </citation>
    <scope>NUCLEOTIDE SEQUENCE [LARGE SCALE GENOMIC DNA]</scope>
    <source>
        <strain evidence="4">IMCC1753</strain>
    </source>
</reference>
<sequence>MSSTALKHFPLVEIADIRAGYPFRGAIDALEQGDVGAIQMRNVDEVIGVNWNAIARVKLPSQRSADLLATGDLIFTTRGRRNFALALDRVPCAAVCSPHFFVIRVFDETQVMPSFLAWQINQRSCQDYLQQAATGSHILNITRGAIESLPLALPSLDMQRSLMAVVTTAQNERRILNELISNRTRQIDAIAAEILKIERHISA</sequence>
<keyword evidence="3" id="KW-0255">Endonuclease</keyword>
<evidence type="ECO:0000256" key="2">
    <source>
        <dbReference type="ARBA" id="ARBA00023125"/>
    </source>
</evidence>
<name>A0A6I6L643_9SPHN</name>
<keyword evidence="1" id="KW-0680">Restriction system</keyword>
<dbReference type="GO" id="GO:0009307">
    <property type="term" value="P:DNA restriction-modification system"/>
    <property type="evidence" value="ECO:0007669"/>
    <property type="project" value="UniProtKB-KW"/>
</dbReference>
<organism evidence="3 4">
    <name type="scientific">Sphingorhabdus lacus</name>
    <dbReference type="NCBI Taxonomy" id="392610"/>
    <lineage>
        <taxon>Bacteria</taxon>
        <taxon>Pseudomonadati</taxon>
        <taxon>Pseudomonadota</taxon>
        <taxon>Alphaproteobacteria</taxon>
        <taxon>Sphingomonadales</taxon>
        <taxon>Sphingomonadaceae</taxon>
        <taxon>Sphingorhabdus</taxon>
    </lineage>
</organism>
<dbReference type="PANTHER" id="PTHR30408">
    <property type="entry name" value="TYPE-1 RESTRICTION ENZYME ECOKI SPECIFICITY PROTEIN"/>
    <property type="match status" value="1"/>
</dbReference>
<keyword evidence="2" id="KW-0238">DNA-binding</keyword>
<dbReference type="Proteomes" id="UP000428803">
    <property type="component" value="Chromosome"/>
</dbReference>
<evidence type="ECO:0000313" key="3">
    <source>
        <dbReference type="EMBL" id="QGY81279.1"/>
    </source>
</evidence>
<keyword evidence="3" id="KW-0378">Hydrolase</keyword>
<dbReference type="CDD" id="cd16961">
    <property type="entry name" value="RMtype1_S_TRD-CR_like"/>
    <property type="match status" value="1"/>
</dbReference>
<dbReference type="InterPro" id="IPR052021">
    <property type="entry name" value="Type-I_RS_S_subunit"/>
</dbReference>
<proteinExistence type="predicted"/>
<dbReference type="GO" id="GO:0003677">
    <property type="term" value="F:DNA binding"/>
    <property type="evidence" value="ECO:0007669"/>
    <property type="project" value="UniProtKB-KW"/>
</dbReference>
<dbReference type="EMBL" id="CP035733">
    <property type="protein sequence ID" value="QGY81279.1"/>
    <property type="molecule type" value="Genomic_DNA"/>
</dbReference>
<keyword evidence="4" id="KW-1185">Reference proteome</keyword>
<accession>A0A6I6L643</accession>
<protein>
    <submittedName>
        <fullName evidence="3">Restriction endonuclease subunit S</fullName>
    </submittedName>
</protein>